<sequence>MIFDTSSDANLIPALKKGDREAFEAIYAHFWKPLYIHVYKRLDDTYLAEEMVQEVFVQLWENRQKVEIERSLSAYLYGSVKNKILLHFRNLYRHSAHHAEIKYQAIKSDQQLERSVVQGDLLDKIEQLIQCLPNKSRRVFELSRVDFLSNKEIADRMGITDKTVEYHINYSLQYLRNHCPDYLLASLFFYTMTGAQA</sequence>
<keyword evidence="8" id="KW-1185">Reference proteome</keyword>
<proteinExistence type="inferred from homology"/>
<evidence type="ECO:0000313" key="8">
    <source>
        <dbReference type="Proteomes" id="UP000184474"/>
    </source>
</evidence>
<evidence type="ECO:0000256" key="1">
    <source>
        <dbReference type="ARBA" id="ARBA00010641"/>
    </source>
</evidence>
<organism evidence="7 8">
    <name type="scientific">Reichenbachiella agariperforans</name>
    <dbReference type="NCBI Taxonomy" id="156994"/>
    <lineage>
        <taxon>Bacteria</taxon>
        <taxon>Pseudomonadati</taxon>
        <taxon>Bacteroidota</taxon>
        <taxon>Cytophagia</taxon>
        <taxon>Cytophagales</taxon>
        <taxon>Reichenbachiellaceae</taxon>
        <taxon>Reichenbachiella</taxon>
    </lineage>
</organism>
<keyword evidence="3" id="KW-0731">Sigma factor</keyword>
<evidence type="ECO:0000256" key="4">
    <source>
        <dbReference type="ARBA" id="ARBA00023163"/>
    </source>
</evidence>
<dbReference type="Proteomes" id="UP000184474">
    <property type="component" value="Unassembled WGS sequence"/>
</dbReference>
<dbReference type="InterPro" id="IPR013324">
    <property type="entry name" value="RNA_pol_sigma_r3/r4-like"/>
</dbReference>
<comment type="similarity">
    <text evidence="1">Belongs to the sigma-70 factor family. ECF subfamily.</text>
</comment>
<dbReference type="NCBIfam" id="TIGR02937">
    <property type="entry name" value="sigma70-ECF"/>
    <property type="match status" value="1"/>
</dbReference>
<dbReference type="AlphaFoldDB" id="A0A1M6RIF6"/>
<dbReference type="PANTHER" id="PTHR43133:SF46">
    <property type="entry name" value="RNA POLYMERASE SIGMA-70 FACTOR ECF SUBFAMILY"/>
    <property type="match status" value="1"/>
</dbReference>
<reference evidence="8" key="1">
    <citation type="submission" date="2016-11" db="EMBL/GenBank/DDBJ databases">
        <authorList>
            <person name="Varghese N."/>
            <person name="Submissions S."/>
        </authorList>
    </citation>
    <scope>NUCLEOTIDE SEQUENCE [LARGE SCALE GENOMIC DNA]</scope>
    <source>
        <strain evidence="8">DSM 26134</strain>
    </source>
</reference>
<dbReference type="PANTHER" id="PTHR43133">
    <property type="entry name" value="RNA POLYMERASE ECF-TYPE SIGMA FACTO"/>
    <property type="match status" value="1"/>
</dbReference>
<protein>
    <submittedName>
        <fullName evidence="7">RNA polymerase sigma-70 factor, ECF subfamily</fullName>
    </submittedName>
</protein>
<dbReference type="InterPro" id="IPR014284">
    <property type="entry name" value="RNA_pol_sigma-70_dom"/>
</dbReference>
<dbReference type="SUPFAM" id="SSF88659">
    <property type="entry name" value="Sigma3 and sigma4 domains of RNA polymerase sigma factors"/>
    <property type="match status" value="1"/>
</dbReference>
<dbReference type="Gene3D" id="1.10.10.10">
    <property type="entry name" value="Winged helix-like DNA-binding domain superfamily/Winged helix DNA-binding domain"/>
    <property type="match status" value="1"/>
</dbReference>
<accession>A0A1M6RIF6</accession>
<dbReference type="InterPro" id="IPR036388">
    <property type="entry name" value="WH-like_DNA-bd_sf"/>
</dbReference>
<feature type="domain" description="RNA polymerase sigma factor 70 region 4 type 2" evidence="6">
    <location>
        <begin position="123"/>
        <end position="168"/>
    </location>
</feature>
<evidence type="ECO:0000259" key="5">
    <source>
        <dbReference type="Pfam" id="PF04542"/>
    </source>
</evidence>
<dbReference type="InterPro" id="IPR014327">
    <property type="entry name" value="RNA_pol_sigma70_bacteroid"/>
</dbReference>
<dbReference type="Pfam" id="PF08281">
    <property type="entry name" value="Sigma70_r4_2"/>
    <property type="match status" value="1"/>
</dbReference>
<evidence type="ECO:0000259" key="6">
    <source>
        <dbReference type="Pfam" id="PF08281"/>
    </source>
</evidence>
<keyword evidence="4" id="KW-0804">Transcription</keyword>
<dbReference type="GO" id="GO:0003677">
    <property type="term" value="F:DNA binding"/>
    <property type="evidence" value="ECO:0007669"/>
    <property type="project" value="InterPro"/>
</dbReference>
<feature type="domain" description="RNA polymerase sigma-70 region 2" evidence="5">
    <location>
        <begin position="33"/>
        <end position="91"/>
    </location>
</feature>
<dbReference type="GO" id="GO:0016987">
    <property type="term" value="F:sigma factor activity"/>
    <property type="evidence" value="ECO:0007669"/>
    <property type="project" value="UniProtKB-KW"/>
</dbReference>
<dbReference type="GO" id="GO:0006352">
    <property type="term" value="P:DNA-templated transcription initiation"/>
    <property type="evidence" value="ECO:0007669"/>
    <property type="project" value="InterPro"/>
</dbReference>
<evidence type="ECO:0000256" key="2">
    <source>
        <dbReference type="ARBA" id="ARBA00023015"/>
    </source>
</evidence>
<dbReference type="NCBIfam" id="TIGR02985">
    <property type="entry name" value="Sig70_bacteroi1"/>
    <property type="match status" value="1"/>
</dbReference>
<dbReference type="Pfam" id="PF04542">
    <property type="entry name" value="Sigma70_r2"/>
    <property type="match status" value="1"/>
</dbReference>
<dbReference type="Gene3D" id="1.10.1740.10">
    <property type="match status" value="1"/>
</dbReference>
<evidence type="ECO:0000256" key="3">
    <source>
        <dbReference type="ARBA" id="ARBA00023082"/>
    </source>
</evidence>
<dbReference type="STRING" id="156994.SAMN04488028_104190"/>
<dbReference type="InterPro" id="IPR039425">
    <property type="entry name" value="RNA_pol_sigma-70-like"/>
</dbReference>
<dbReference type="InterPro" id="IPR007627">
    <property type="entry name" value="RNA_pol_sigma70_r2"/>
</dbReference>
<gene>
    <name evidence="7" type="ORF">SAMN04488028_104190</name>
</gene>
<dbReference type="RefSeq" id="WP_073122793.1">
    <property type="nucleotide sequence ID" value="NZ_FRAA01000004.1"/>
</dbReference>
<evidence type="ECO:0000313" key="7">
    <source>
        <dbReference type="EMBL" id="SHK32291.1"/>
    </source>
</evidence>
<dbReference type="InterPro" id="IPR013249">
    <property type="entry name" value="RNA_pol_sigma70_r4_t2"/>
</dbReference>
<keyword evidence="2" id="KW-0805">Transcription regulation</keyword>
<dbReference type="EMBL" id="FRAA01000004">
    <property type="protein sequence ID" value="SHK32291.1"/>
    <property type="molecule type" value="Genomic_DNA"/>
</dbReference>
<dbReference type="SUPFAM" id="SSF88946">
    <property type="entry name" value="Sigma2 domain of RNA polymerase sigma factors"/>
    <property type="match status" value="1"/>
</dbReference>
<dbReference type="InterPro" id="IPR013325">
    <property type="entry name" value="RNA_pol_sigma_r2"/>
</dbReference>
<name>A0A1M6RIF6_REIAG</name>